<dbReference type="Proteomes" id="UP001232725">
    <property type="component" value="Unassembled WGS sequence"/>
</dbReference>
<feature type="domain" description="HTH marR-type" evidence="4">
    <location>
        <begin position="15"/>
        <end position="156"/>
    </location>
</feature>
<keyword evidence="1" id="KW-0805">Transcription regulation</keyword>
<evidence type="ECO:0000256" key="3">
    <source>
        <dbReference type="ARBA" id="ARBA00023163"/>
    </source>
</evidence>
<dbReference type="PROSITE" id="PS01117">
    <property type="entry name" value="HTH_MARR_1"/>
    <property type="match status" value="1"/>
</dbReference>
<dbReference type="SMART" id="SM00347">
    <property type="entry name" value="HTH_MARR"/>
    <property type="match status" value="1"/>
</dbReference>
<name>A0ABT9IRV6_9MICC</name>
<keyword evidence="2" id="KW-0238">DNA-binding</keyword>
<comment type="caution">
    <text evidence="5">The sequence shown here is derived from an EMBL/GenBank/DDBJ whole genome shotgun (WGS) entry which is preliminary data.</text>
</comment>
<evidence type="ECO:0000256" key="1">
    <source>
        <dbReference type="ARBA" id="ARBA00023015"/>
    </source>
</evidence>
<dbReference type="Gene3D" id="1.10.10.10">
    <property type="entry name" value="Winged helix-like DNA-binding domain superfamily/Winged helix DNA-binding domain"/>
    <property type="match status" value="1"/>
</dbReference>
<keyword evidence="6" id="KW-1185">Reference proteome</keyword>
<dbReference type="EMBL" id="JAVALS010000008">
    <property type="protein sequence ID" value="MDP5227854.1"/>
    <property type="molecule type" value="Genomic_DNA"/>
</dbReference>
<evidence type="ECO:0000259" key="4">
    <source>
        <dbReference type="PROSITE" id="PS50995"/>
    </source>
</evidence>
<accession>A0ABT9IRV6</accession>
<dbReference type="Pfam" id="PF01047">
    <property type="entry name" value="MarR"/>
    <property type="match status" value="1"/>
</dbReference>
<proteinExistence type="predicted"/>
<dbReference type="PROSITE" id="PS50995">
    <property type="entry name" value="HTH_MARR_2"/>
    <property type="match status" value="1"/>
</dbReference>
<dbReference type="InterPro" id="IPR036388">
    <property type="entry name" value="WH-like_DNA-bd_sf"/>
</dbReference>
<dbReference type="InterPro" id="IPR039422">
    <property type="entry name" value="MarR/SlyA-like"/>
</dbReference>
<dbReference type="RefSeq" id="WP_305996904.1">
    <property type="nucleotide sequence ID" value="NZ_JAVALS010000008.1"/>
</dbReference>
<dbReference type="InterPro" id="IPR036390">
    <property type="entry name" value="WH_DNA-bd_sf"/>
</dbReference>
<sequence>MTASPGDGPFTPDGDTDLDQAIHAVEHQLSLLWRRGRAVSLRLSREVHPDLDPSAYGLLTILRQHGAIRLTELASLIGVGKPTVSRQVAFLISLDLVTKDADPQDGRAWLLRLTGHGEATMARVQDARRAIFRQRLGEWDAGELDALAENLGKLNTLYERDGL</sequence>
<dbReference type="PANTHER" id="PTHR33164">
    <property type="entry name" value="TRANSCRIPTIONAL REGULATOR, MARR FAMILY"/>
    <property type="match status" value="1"/>
</dbReference>
<gene>
    <name evidence="5" type="ORF">Q9R02_11870</name>
</gene>
<protein>
    <submittedName>
        <fullName evidence="5">MarR family transcriptional regulator</fullName>
    </submittedName>
</protein>
<dbReference type="SUPFAM" id="SSF46785">
    <property type="entry name" value="Winged helix' DNA-binding domain"/>
    <property type="match status" value="1"/>
</dbReference>
<reference evidence="5 6" key="1">
    <citation type="submission" date="2023-08" db="EMBL/GenBank/DDBJ databases">
        <title>Arthrobacter horti sp. nov., isolated from forest soil.</title>
        <authorList>
            <person name="Park M."/>
        </authorList>
    </citation>
    <scope>NUCLEOTIDE SEQUENCE [LARGE SCALE GENOMIC DNA]</scope>
    <source>
        <strain evidence="5 6">YJM1</strain>
    </source>
</reference>
<keyword evidence="3" id="KW-0804">Transcription</keyword>
<evidence type="ECO:0000313" key="5">
    <source>
        <dbReference type="EMBL" id="MDP5227854.1"/>
    </source>
</evidence>
<organism evidence="5 6">
    <name type="scientific">Arthrobacter horti</name>
    <dbReference type="NCBI Taxonomy" id="3068273"/>
    <lineage>
        <taxon>Bacteria</taxon>
        <taxon>Bacillati</taxon>
        <taxon>Actinomycetota</taxon>
        <taxon>Actinomycetes</taxon>
        <taxon>Micrococcales</taxon>
        <taxon>Micrococcaceae</taxon>
        <taxon>Arthrobacter</taxon>
    </lineage>
</organism>
<dbReference type="PANTHER" id="PTHR33164:SF57">
    <property type="entry name" value="MARR-FAMILY TRANSCRIPTIONAL REGULATOR"/>
    <property type="match status" value="1"/>
</dbReference>
<evidence type="ECO:0000313" key="6">
    <source>
        <dbReference type="Proteomes" id="UP001232725"/>
    </source>
</evidence>
<dbReference type="InterPro" id="IPR023187">
    <property type="entry name" value="Tscrpt_reg_MarR-type_CS"/>
</dbReference>
<evidence type="ECO:0000256" key="2">
    <source>
        <dbReference type="ARBA" id="ARBA00023125"/>
    </source>
</evidence>
<dbReference type="InterPro" id="IPR000835">
    <property type="entry name" value="HTH_MarR-typ"/>
</dbReference>